<comment type="caution">
    <text evidence="1">The sequence shown here is derived from an EMBL/GenBank/DDBJ whole genome shotgun (WGS) entry which is preliminary data.</text>
</comment>
<dbReference type="RefSeq" id="WP_246455003.1">
    <property type="nucleotide sequence ID" value="NZ_AP027362.1"/>
</dbReference>
<proteinExistence type="predicted"/>
<reference evidence="1 2" key="1">
    <citation type="submission" date="2020-08" db="EMBL/GenBank/DDBJ databases">
        <title>Genomic Encyclopedia of Type Strains, Phase IV (KMG-IV): sequencing the most valuable type-strain genomes for metagenomic binning, comparative biology and taxonomic classification.</title>
        <authorList>
            <person name="Goeker M."/>
        </authorList>
    </citation>
    <scope>NUCLEOTIDE SEQUENCE [LARGE SCALE GENOMIC DNA]</scope>
    <source>
        <strain evidence="1 2">DSM 26287</strain>
    </source>
</reference>
<name>A0A7X0TUN4_9GAMM</name>
<accession>A0A7X0TUN4</accession>
<sequence>MQIMLNKKFRCGLTDAYGEGDDPYTIEKVGTVQITKIVNDHFATVKLISGDIAAKDMVELED</sequence>
<keyword evidence="2" id="KW-1185">Reference proteome</keyword>
<dbReference type="Proteomes" id="UP000537141">
    <property type="component" value="Unassembled WGS sequence"/>
</dbReference>
<gene>
    <name evidence="1" type="ORF">HNQ55_002863</name>
</gene>
<evidence type="ECO:0000313" key="2">
    <source>
        <dbReference type="Proteomes" id="UP000537141"/>
    </source>
</evidence>
<protein>
    <submittedName>
        <fullName evidence="1">Uncharacterized protein</fullName>
    </submittedName>
</protein>
<dbReference type="EMBL" id="JACHHU010000028">
    <property type="protein sequence ID" value="MBB6544334.1"/>
    <property type="molecule type" value="Genomic_DNA"/>
</dbReference>
<organism evidence="1 2">
    <name type="scientific">Thalassotalea piscium</name>
    <dbReference type="NCBI Taxonomy" id="1230533"/>
    <lineage>
        <taxon>Bacteria</taxon>
        <taxon>Pseudomonadati</taxon>
        <taxon>Pseudomonadota</taxon>
        <taxon>Gammaproteobacteria</taxon>
        <taxon>Alteromonadales</taxon>
        <taxon>Colwelliaceae</taxon>
        <taxon>Thalassotalea</taxon>
    </lineage>
</organism>
<dbReference type="AlphaFoldDB" id="A0A7X0TUN4"/>
<evidence type="ECO:0000313" key="1">
    <source>
        <dbReference type="EMBL" id="MBB6544334.1"/>
    </source>
</evidence>